<dbReference type="Proteomes" id="UP000503540">
    <property type="component" value="Chromosome"/>
</dbReference>
<evidence type="ECO:0000256" key="4">
    <source>
        <dbReference type="PROSITE-ProRule" id="PRU00335"/>
    </source>
</evidence>
<dbReference type="PANTHER" id="PTHR30055:SF234">
    <property type="entry name" value="HTH-TYPE TRANSCRIPTIONAL REGULATOR BETI"/>
    <property type="match status" value="1"/>
</dbReference>
<dbReference type="InterPro" id="IPR001647">
    <property type="entry name" value="HTH_TetR"/>
</dbReference>
<proteinExistence type="predicted"/>
<dbReference type="KEGG" id="nah:F5544_14590"/>
<protein>
    <submittedName>
        <fullName evidence="6">TetR family transcriptional regulator</fullName>
    </submittedName>
</protein>
<dbReference type="Gene3D" id="1.10.357.10">
    <property type="entry name" value="Tetracycline Repressor, domain 2"/>
    <property type="match status" value="1"/>
</dbReference>
<dbReference type="PANTHER" id="PTHR30055">
    <property type="entry name" value="HTH-TYPE TRANSCRIPTIONAL REGULATOR RUTR"/>
    <property type="match status" value="1"/>
</dbReference>
<dbReference type="GO" id="GO:0003700">
    <property type="term" value="F:DNA-binding transcription factor activity"/>
    <property type="evidence" value="ECO:0007669"/>
    <property type="project" value="TreeGrafter"/>
</dbReference>
<gene>
    <name evidence="6" type="ORF">F5544_14590</name>
</gene>
<dbReference type="RefSeq" id="WP_238847247.1">
    <property type="nucleotide sequence ID" value="NZ_CP046172.1"/>
</dbReference>
<accession>A0A6G9YCR6</accession>
<dbReference type="PROSITE" id="PS50977">
    <property type="entry name" value="HTH_TETR_2"/>
    <property type="match status" value="1"/>
</dbReference>
<dbReference type="AlphaFoldDB" id="A0A6G9YCR6"/>
<keyword evidence="7" id="KW-1185">Reference proteome</keyword>
<dbReference type="InterPro" id="IPR009057">
    <property type="entry name" value="Homeodomain-like_sf"/>
</dbReference>
<dbReference type="GO" id="GO:0000976">
    <property type="term" value="F:transcription cis-regulatory region binding"/>
    <property type="evidence" value="ECO:0007669"/>
    <property type="project" value="TreeGrafter"/>
</dbReference>
<evidence type="ECO:0000256" key="1">
    <source>
        <dbReference type="ARBA" id="ARBA00023015"/>
    </source>
</evidence>
<reference evidence="6 7" key="1">
    <citation type="journal article" date="2019" name="ACS Chem. Biol.">
        <title>Identification and Mobilization of a Cryptic Antibiotic Biosynthesis Gene Locus from a Human-Pathogenic Nocardia Isolate.</title>
        <authorList>
            <person name="Herisse M."/>
            <person name="Ishida K."/>
            <person name="Porter J.L."/>
            <person name="Howden B."/>
            <person name="Hertweck C."/>
            <person name="Stinear T.P."/>
            <person name="Pidot S.J."/>
        </authorList>
    </citation>
    <scope>NUCLEOTIDE SEQUENCE [LARGE SCALE GENOMIC DNA]</scope>
    <source>
        <strain evidence="6 7">AUSMDU00012717</strain>
    </source>
</reference>
<dbReference type="EMBL" id="CP046172">
    <property type="protein sequence ID" value="QIS10803.1"/>
    <property type="molecule type" value="Genomic_DNA"/>
</dbReference>
<name>A0A6G9YCR6_9NOCA</name>
<dbReference type="InterPro" id="IPR036271">
    <property type="entry name" value="Tet_transcr_reg_TetR-rel_C_sf"/>
</dbReference>
<dbReference type="PRINTS" id="PR00455">
    <property type="entry name" value="HTHTETR"/>
</dbReference>
<evidence type="ECO:0000313" key="6">
    <source>
        <dbReference type="EMBL" id="QIS10803.1"/>
    </source>
</evidence>
<feature type="domain" description="HTH tetR-type" evidence="5">
    <location>
        <begin position="19"/>
        <end position="79"/>
    </location>
</feature>
<evidence type="ECO:0000313" key="7">
    <source>
        <dbReference type="Proteomes" id="UP000503540"/>
    </source>
</evidence>
<sequence length="204" mass="23250">MTEPATRRNRTYAPRMAPEQRRAQLLDAALRIIVEQGIHKVSMDAVARSAGVTRPVVYSQFTDTDDLLRSSLEREEQLARQQLSDIVPLRPTGDPAADVLRYLAGFLRAVTEAPDRWRAAFVLVDSATPYFRRRMEHWRRELVTALEDFVRAATTDLDVAMTARAIDALVWNAGRLTLAEPGEFPPARVIAYYTDLVRTHFDRR</sequence>
<dbReference type="InterPro" id="IPR050109">
    <property type="entry name" value="HTH-type_TetR-like_transc_reg"/>
</dbReference>
<evidence type="ECO:0000259" key="5">
    <source>
        <dbReference type="PROSITE" id="PS50977"/>
    </source>
</evidence>
<dbReference type="Pfam" id="PF00440">
    <property type="entry name" value="TetR_N"/>
    <property type="match status" value="1"/>
</dbReference>
<evidence type="ECO:0000256" key="3">
    <source>
        <dbReference type="ARBA" id="ARBA00023163"/>
    </source>
</evidence>
<keyword evidence="1" id="KW-0805">Transcription regulation</keyword>
<evidence type="ECO:0000256" key="2">
    <source>
        <dbReference type="ARBA" id="ARBA00023125"/>
    </source>
</evidence>
<feature type="DNA-binding region" description="H-T-H motif" evidence="4">
    <location>
        <begin position="42"/>
        <end position="61"/>
    </location>
</feature>
<keyword evidence="2 4" id="KW-0238">DNA-binding</keyword>
<dbReference type="SUPFAM" id="SSF48498">
    <property type="entry name" value="Tetracyclin repressor-like, C-terminal domain"/>
    <property type="match status" value="1"/>
</dbReference>
<keyword evidence="3" id="KW-0804">Transcription</keyword>
<organism evidence="6 7">
    <name type="scientific">Nocardia arthritidis</name>
    <dbReference type="NCBI Taxonomy" id="228602"/>
    <lineage>
        <taxon>Bacteria</taxon>
        <taxon>Bacillati</taxon>
        <taxon>Actinomycetota</taxon>
        <taxon>Actinomycetes</taxon>
        <taxon>Mycobacteriales</taxon>
        <taxon>Nocardiaceae</taxon>
        <taxon>Nocardia</taxon>
    </lineage>
</organism>
<dbReference type="SUPFAM" id="SSF46689">
    <property type="entry name" value="Homeodomain-like"/>
    <property type="match status" value="1"/>
</dbReference>